<organism evidence="1">
    <name type="scientific">uncultured Caudovirales phage</name>
    <dbReference type="NCBI Taxonomy" id="2100421"/>
    <lineage>
        <taxon>Viruses</taxon>
        <taxon>Duplodnaviria</taxon>
        <taxon>Heunggongvirae</taxon>
        <taxon>Uroviricota</taxon>
        <taxon>Caudoviricetes</taxon>
        <taxon>Peduoviridae</taxon>
        <taxon>Maltschvirus</taxon>
        <taxon>Maltschvirus maltsch</taxon>
    </lineage>
</organism>
<accession>A0A2H4J8C7</accession>
<reference evidence="1" key="1">
    <citation type="submission" date="2017-06" db="EMBL/GenBank/DDBJ databases">
        <title>Novel phages from South African skin metaviromes.</title>
        <authorList>
            <person name="van Zyl L.J."/>
            <person name="Abrahams Y."/>
            <person name="Stander E.A."/>
            <person name="Kirby B.M."/>
            <person name="Clavaud C."/>
            <person name="Farcet C."/>
            <person name="Breton L."/>
            <person name="Trindade M.I."/>
        </authorList>
    </citation>
    <scope>NUCLEOTIDE SEQUENCE</scope>
</reference>
<proteinExistence type="predicted"/>
<evidence type="ECO:0000313" key="1">
    <source>
        <dbReference type="EMBL" id="ASN71524.1"/>
    </source>
</evidence>
<protein>
    <submittedName>
        <fullName evidence="1">Uncharacterized protein</fullName>
    </submittedName>
</protein>
<sequence length="314" mass="34201">MRMIKPATIAPANLDSKVPQNDAPAWASGTTYKIKDRVIRNNHVFESLADANTTDPAADSATAPKWLDVGATNRWRMFDKSAGQVVTQGGTAVQRRVSQIGVFTSNPNSIELTVTPGAVVNGLALFGLAGYQVTVTMTDPVDGVVYGPNTISLVDPSAGDMWEWLFTPVDRIDSLVLTDLPAYGTASIHVLIEAAAGATARCETMAVGEVVDLGESIMGAQFGITDYSQKDGDIFGSEYVIERGFRNKVTFPIAIWPDRVSYFRRLLTEYRARPAVWIGDESLEWTLIYGRYRDLNVVRNHGAFSECTLEVGAL</sequence>
<dbReference type="Gene3D" id="2.10.10.20">
    <property type="entry name" value="Carbohydrate-binding module superfamily 5/12"/>
    <property type="match status" value="1"/>
</dbReference>
<dbReference type="EMBL" id="MF417927">
    <property type="protein sequence ID" value="ASN71524.1"/>
    <property type="molecule type" value="Genomic_DNA"/>
</dbReference>
<gene>
    <name evidence="1" type="ORF">9F2_18</name>
</gene>
<name>A0A2H4J8C7_9CAUD</name>